<protein>
    <submittedName>
        <fullName evidence="2">von Willebrand factor type A domain protein</fullName>
    </submittedName>
</protein>
<dbReference type="InterPro" id="IPR011392">
    <property type="entry name" value="Tellurite-R_TerY"/>
</dbReference>
<comment type="caution">
    <text evidence="2">The sequence shown here is derived from an EMBL/GenBank/DDBJ whole genome shotgun (WGS) entry which is preliminary data.</text>
</comment>
<dbReference type="SUPFAM" id="SSF53300">
    <property type="entry name" value="vWA-like"/>
    <property type="match status" value="1"/>
</dbReference>
<dbReference type="Proteomes" id="UP000266178">
    <property type="component" value="Unassembled WGS sequence"/>
</dbReference>
<reference evidence="2 3" key="1">
    <citation type="submission" date="2018-08" db="EMBL/GenBank/DDBJ databases">
        <title>Meiothermus granaticius genome AF-68 sequencing project.</title>
        <authorList>
            <person name="Da Costa M.S."/>
            <person name="Albuquerque L."/>
            <person name="Raposo P."/>
            <person name="Froufe H.J.C."/>
            <person name="Barroso C.S."/>
            <person name="Egas C."/>
        </authorList>
    </citation>
    <scope>NUCLEOTIDE SEQUENCE [LARGE SCALE GENOMIC DNA]</scope>
    <source>
        <strain evidence="2 3">AF-68</strain>
    </source>
</reference>
<dbReference type="PROSITE" id="PS50234">
    <property type="entry name" value="VWFA"/>
    <property type="match status" value="1"/>
</dbReference>
<sequence>MTRATPTPAWFSIPIRNGARSLFRSATLSLAMNPIFEGNEFAENPEPRALCVLVLDTSGSMSGPPIAELNAGLQRFKSDLERSPLAAKRVEPVVVTFGGGVRVESPPATVEHFTPPSLRASGNTPLGAALNTALELVAQRKEEYRAAGVSYYRPWVFVFSDGEPNDAWQEAADRLAAEEERKGLVVFAVGVEGANFDVLRNVARKNAPVRLKDVEHFAEMFRWLSNSLQQVSSSRVGEQLRLEPPKGWGVIES</sequence>
<dbReference type="PIRSF" id="PIRSF020634">
    <property type="entry name" value="TerY_vWA"/>
    <property type="match status" value="1"/>
</dbReference>
<dbReference type="InterPro" id="IPR002035">
    <property type="entry name" value="VWF_A"/>
</dbReference>
<proteinExistence type="predicted"/>
<dbReference type="SMART" id="SM00327">
    <property type="entry name" value="VWA"/>
    <property type="match status" value="1"/>
</dbReference>
<dbReference type="Gene3D" id="3.40.50.410">
    <property type="entry name" value="von Willebrand factor, type A domain"/>
    <property type="match status" value="1"/>
</dbReference>
<organism evidence="2 3">
    <name type="scientific">Meiothermus granaticius NBRC 107808</name>
    <dbReference type="NCBI Taxonomy" id="1227551"/>
    <lineage>
        <taxon>Bacteria</taxon>
        <taxon>Thermotogati</taxon>
        <taxon>Deinococcota</taxon>
        <taxon>Deinococci</taxon>
        <taxon>Thermales</taxon>
        <taxon>Thermaceae</taxon>
        <taxon>Meiothermus</taxon>
    </lineage>
</organism>
<evidence type="ECO:0000313" key="2">
    <source>
        <dbReference type="EMBL" id="RIH92025.1"/>
    </source>
</evidence>
<accession>A0A399F8J5</accession>
<feature type="domain" description="VWFA" evidence="1">
    <location>
        <begin position="50"/>
        <end position="231"/>
    </location>
</feature>
<dbReference type="InterPro" id="IPR036465">
    <property type="entry name" value="vWFA_dom_sf"/>
</dbReference>
<dbReference type="Pfam" id="PF00092">
    <property type="entry name" value="VWA"/>
    <property type="match status" value="1"/>
</dbReference>
<evidence type="ECO:0000313" key="3">
    <source>
        <dbReference type="Proteomes" id="UP000266178"/>
    </source>
</evidence>
<dbReference type="EMBL" id="QWLB01000027">
    <property type="protein sequence ID" value="RIH92025.1"/>
    <property type="molecule type" value="Genomic_DNA"/>
</dbReference>
<gene>
    <name evidence="2" type="ORF">Mgrana_02098</name>
</gene>
<evidence type="ECO:0000259" key="1">
    <source>
        <dbReference type="PROSITE" id="PS50234"/>
    </source>
</evidence>
<keyword evidence="3" id="KW-1185">Reference proteome</keyword>
<name>A0A399F8J5_9DEIN</name>
<dbReference type="AlphaFoldDB" id="A0A399F8J5"/>